<accession>A0AAD9K0M1</accession>
<dbReference type="EMBL" id="JAODUO010001510">
    <property type="protein sequence ID" value="KAK2162642.1"/>
    <property type="molecule type" value="Genomic_DNA"/>
</dbReference>
<dbReference type="InterPro" id="IPR012340">
    <property type="entry name" value="NA-bd_OB-fold"/>
</dbReference>
<name>A0AAD9K0M1_RIDPI</name>
<feature type="region of interest" description="Disordered" evidence="1">
    <location>
        <begin position="109"/>
        <end position="142"/>
    </location>
</feature>
<evidence type="ECO:0000256" key="1">
    <source>
        <dbReference type="SAM" id="MobiDB-lite"/>
    </source>
</evidence>
<gene>
    <name evidence="2" type="ORF">NP493_1511g00012</name>
</gene>
<comment type="caution">
    <text evidence="2">The sequence shown here is derived from an EMBL/GenBank/DDBJ whole genome shotgun (WGS) entry which is preliminary data.</text>
</comment>
<dbReference type="Gene3D" id="2.40.50.140">
    <property type="entry name" value="Nucleic acid-binding proteins"/>
    <property type="match status" value="1"/>
</dbReference>
<feature type="non-terminal residue" evidence="2">
    <location>
        <position position="297"/>
    </location>
</feature>
<evidence type="ECO:0000313" key="3">
    <source>
        <dbReference type="Proteomes" id="UP001209878"/>
    </source>
</evidence>
<organism evidence="2 3">
    <name type="scientific">Ridgeia piscesae</name>
    <name type="common">Tubeworm</name>
    <dbReference type="NCBI Taxonomy" id="27915"/>
    <lineage>
        <taxon>Eukaryota</taxon>
        <taxon>Metazoa</taxon>
        <taxon>Spiralia</taxon>
        <taxon>Lophotrochozoa</taxon>
        <taxon>Annelida</taxon>
        <taxon>Polychaeta</taxon>
        <taxon>Sedentaria</taxon>
        <taxon>Canalipalpata</taxon>
        <taxon>Sabellida</taxon>
        <taxon>Siboglinidae</taxon>
        <taxon>Ridgeia</taxon>
    </lineage>
</organism>
<reference evidence="2" key="1">
    <citation type="journal article" date="2023" name="Mol. Biol. Evol.">
        <title>Third-Generation Sequencing Reveals the Adaptive Role of the Epigenome in Three Deep-Sea Polychaetes.</title>
        <authorList>
            <person name="Perez M."/>
            <person name="Aroh O."/>
            <person name="Sun Y."/>
            <person name="Lan Y."/>
            <person name="Juniper S.K."/>
            <person name="Young C.R."/>
            <person name="Angers B."/>
            <person name="Qian P.Y."/>
        </authorList>
    </citation>
    <scope>NUCLEOTIDE SEQUENCE</scope>
    <source>
        <strain evidence="2">R07B-5</strain>
    </source>
</reference>
<dbReference type="AlphaFoldDB" id="A0AAD9K0M1"/>
<dbReference type="SUPFAM" id="SSF50249">
    <property type="entry name" value="Nucleic acid-binding proteins"/>
    <property type="match status" value="1"/>
</dbReference>
<keyword evidence="3" id="KW-1185">Reference proteome</keyword>
<evidence type="ECO:0000313" key="2">
    <source>
        <dbReference type="EMBL" id="KAK2162642.1"/>
    </source>
</evidence>
<dbReference type="Proteomes" id="UP001209878">
    <property type="component" value="Unassembled WGS sequence"/>
</dbReference>
<sequence length="297" mass="33304">RPQQDNVSAYLHISLFRSRPTATVQPQPQVHSHCLPPIAFRSFRAEIYQGLNKTTCRRISTFRSFAAGRPPPSSLSLSEVHLPHSVASIEREYYERVISLDGGAVGAERWNSTSGRPEVKGVRGHVAPPGGQRSWSTNKWGHLTNTSSTNTSFSDIDIDMANVMMIQPEYCYYNPVGMQDIGDEDEAISHTIERLPSRSAAEPEREIVDVDTLERKPTDGDTAVVVRGLVIEKARTDVSFCYVGCAYCKKRMIVDDHGNLRCERHASVKGNTYFLVRVFFVELATGRSIWLTLFDHC</sequence>
<proteinExistence type="predicted"/>
<protein>
    <submittedName>
        <fullName evidence="2">Uncharacterized protein</fullName>
    </submittedName>
</protein>